<keyword evidence="2" id="KW-0812">Transmembrane</keyword>
<evidence type="ECO:0000256" key="2">
    <source>
        <dbReference type="SAM" id="Phobius"/>
    </source>
</evidence>
<reference evidence="4 5" key="1">
    <citation type="submission" date="2019-10" db="EMBL/GenBank/DDBJ databases">
        <title>A novel species.</title>
        <authorList>
            <person name="Gao J."/>
        </authorList>
    </citation>
    <scope>NUCLEOTIDE SEQUENCE [LARGE SCALE GENOMIC DNA]</scope>
    <source>
        <strain evidence="4 5">QMT-28</strain>
    </source>
</reference>
<dbReference type="KEGG" id="sfy:GFH48_35005"/>
<dbReference type="Proteomes" id="UP000326179">
    <property type="component" value="Chromosome"/>
</dbReference>
<feature type="transmembrane region" description="Helical" evidence="2">
    <location>
        <begin position="163"/>
        <end position="181"/>
    </location>
</feature>
<protein>
    <recommendedName>
        <fullName evidence="3">VanZ-like domain-containing protein</fullName>
    </recommendedName>
</protein>
<accession>A0A5Q0LMP2</accession>
<evidence type="ECO:0000259" key="3">
    <source>
        <dbReference type="Pfam" id="PF04892"/>
    </source>
</evidence>
<keyword evidence="5" id="KW-1185">Reference proteome</keyword>
<keyword evidence="2" id="KW-0472">Membrane</keyword>
<evidence type="ECO:0000256" key="1">
    <source>
        <dbReference type="SAM" id="MobiDB-lite"/>
    </source>
</evidence>
<feature type="transmembrane region" description="Helical" evidence="2">
    <location>
        <begin position="60"/>
        <end position="80"/>
    </location>
</feature>
<feature type="transmembrane region" description="Helical" evidence="2">
    <location>
        <begin position="130"/>
        <end position="151"/>
    </location>
</feature>
<feature type="domain" description="VanZ-like" evidence="3">
    <location>
        <begin position="85"/>
        <end position="172"/>
    </location>
</feature>
<dbReference type="AlphaFoldDB" id="A0A5Q0LMP2"/>
<name>A0A5Q0LMP2_9ACTN</name>
<proteinExistence type="predicted"/>
<gene>
    <name evidence="4" type="ORF">GFH48_35005</name>
</gene>
<feature type="transmembrane region" description="Helical" evidence="2">
    <location>
        <begin position="193"/>
        <end position="213"/>
    </location>
</feature>
<dbReference type="EMBL" id="CP045643">
    <property type="protein sequence ID" value="QFZ77816.1"/>
    <property type="molecule type" value="Genomic_DNA"/>
</dbReference>
<organism evidence="4 5">
    <name type="scientific">Streptomyces fagopyri</name>
    <dbReference type="NCBI Taxonomy" id="2662397"/>
    <lineage>
        <taxon>Bacteria</taxon>
        <taxon>Bacillati</taxon>
        <taxon>Actinomycetota</taxon>
        <taxon>Actinomycetes</taxon>
        <taxon>Kitasatosporales</taxon>
        <taxon>Streptomycetaceae</taxon>
        <taxon>Streptomyces</taxon>
    </lineage>
</organism>
<dbReference type="RefSeq" id="WP_153291997.1">
    <property type="nucleotide sequence ID" value="NZ_CP045643.1"/>
</dbReference>
<evidence type="ECO:0000313" key="4">
    <source>
        <dbReference type="EMBL" id="QFZ77816.1"/>
    </source>
</evidence>
<feature type="transmembrane region" description="Helical" evidence="2">
    <location>
        <begin position="105"/>
        <end position="123"/>
    </location>
</feature>
<feature type="region of interest" description="Disordered" evidence="1">
    <location>
        <begin position="291"/>
        <end position="311"/>
    </location>
</feature>
<keyword evidence="2" id="KW-1133">Transmembrane helix</keyword>
<sequence>MISDAPDRALSTDPLALSKGTALFALVFGGHRLYLLLTALVSTAVLGGVAFALRGRSDRPWTYAAWAATTTATLFLTLWFRPVGTGAVKCTVSKDVWESFGTTQGWMNVALFVPIGFLGVRAARRPVPPLLLSVLLACAIETCQACLPVIGRYCDTSDFTTNVAGAVVGAGVGVLSLRLAGSRLSPWPTRHRGLQAVTGVGFLAVTVVLTSVVDMRVVDHAEPSRPASAEQRAVIEQAVRKALGDDVRIGRVRDNTPCGVDGMNEEVWAELEPSGVAFMSWPDPDRVRVDVSTGPSTETAAAGTPIPGSTGPVHDAAAAERAAGRYVAVRYPTADTKRPVVDRADDGTDGTWTATYPYRDDRLRAVTSLQVTVNRAGRLLGVRLAATAGAGPDTKSGASCG</sequence>
<evidence type="ECO:0000313" key="5">
    <source>
        <dbReference type="Proteomes" id="UP000326179"/>
    </source>
</evidence>
<dbReference type="Pfam" id="PF04892">
    <property type="entry name" value="VanZ"/>
    <property type="match status" value="1"/>
</dbReference>
<feature type="transmembrane region" description="Helical" evidence="2">
    <location>
        <begin position="33"/>
        <end position="53"/>
    </location>
</feature>
<dbReference type="InterPro" id="IPR006976">
    <property type="entry name" value="VanZ-like"/>
</dbReference>